<comment type="caution">
    <text evidence="2">The sequence shown here is derived from an EMBL/GenBank/DDBJ whole genome shotgun (WGS) entry which is preliminary data.</text>
</comment>
<dbReference type="EMBL" id="CAKJTJ010000027">
    <property type="protein sequence ID" value="CAG9622782.1"/>
    <property type="molecule type" value="Genomic_DNA"/>
</dbReference>
<reference evidence="2 3" key="1">
    <citation type="submission" date="2021-10" db="EMBL/GenBank/DDBJ databases">
        <authorList>
            <person name="Criscuolo A."/>
        </authorList>
    </citation>
    <scope>NUCLEOTIDE SEQUENCE [LARGE SCALE GENOMIC DNA]</scope>
    <source>
        <strain evidence="3">CIP 111883</strain>
    </source>
</reference>
<evidence type="ECO:0000313" key="2">
    <source>
        <dbReference type="EMBL" id="CAG9622782.1"/>
    </source>
</evidence>
<evidence type="ECO:0000313" key="3">
    <source>
        <dbReference type="Proteomes" id="UP000789833"/>
    </source>
</evidence>
<dbReference type="RefSeq" id="WP_230503631.1">
    <property type="nucleotide sequence ID" value="NZ_CAKJTJ010000027.1"/>
</dbReference>
<dbReference type="InterPro" id="IPR001387">
    <property type="entry name" value="Cro/C1-type_HTH"/>
</dbReference>
<feature type="domain" description="HTH cro/C1-type" evidence="1">
    <location>
        <begin position="471"/>
        <end position="504"/>
    </location>
</feature>
<keyword evidence="3" id="KW-1185">Reference proteome</keyword>
<dbReference type="Proteomes" id="UP000789833">
    <property type="component" value="Unassembled WGS sequence"/>
</dbReference>
<name>A0ABM8YSF7_9BACI</name>
<organism evidence="2 3">
    <name type="scientific">Sutcliffiella rhizosphaerae</name>
    <dbReference type="NCBI Taxonomy" id="2880967"/>
    <lineage>
        <taxon>Bacteria</taxon>
        <taxon>Bacillati</taxon>
        <taxon>Bacillota</taxon>
        <taxon>Bacilli</taxon>
        <taxon>Bacillales</taxon>
        <taxon>Bacillaceae</taxon>
        <taxon>Sutcliffiella</taxon>
    </lineage>
</organism>
<protein>
    <recommendedName>
        <fullName evidence="1">HTH cro/C1-type domain-containing protein</fullName>
    </recommendedName>
</protein>
<dbReference type="PROSITE" id="PS50943">
    <property type="entry name" value="HTH_CROC1"/>
    <property type="match status" value="1"/>
</dbReference>
<accession>A0ABM8YSF7</accession>
<evidence type="ECO:0000259" key="1">
    <source>
        <dbReference type="PROSITE" id="PS50943"/>
    </source>
</evidence>
<dbReference type="CDD" id="cd00093">
    <property type="entry name" value="HTH_XRE"/>
    <property type="match status" value="1"/>
</dbReference>
<proteinExistence type="predicted"/>
<sequence length="521" mass="61155">MITKQIPETLILSDTLLRKVIFEQCQPIFHSSEELQHAWQHENDQSYQRIYSFFIEELYPGKPITLRMIREALQQYRDTIIAVGDGSYYQLYEEHSEGQVEVNETVSDDDYIYTSSSSQYHLLRDMVTKNKNYEKMENGTYRSPIQDRQGNVHGLVEFKPSELMQQESYSEKQALWYELIGSAINSLDELTADLFDLITYQWIVSPKTEDGYITFHSDDALALKKQVTNEPFRNRDRFSIMQRIGALTSLWVLTGTESIQIYDETSLKEEKLDIENLHKMFDIGKVSIARDSATQKVLGIYELEIKPSKILLPFLDGRKGTLGYLDKQIFKYNHHAQREMKRLMRYLSFQWKIQTINRNYQSFKVNTLLGEMQISPRYKGRNLKERFEEILNALQADNVFDYWEYASSFDEPSKGEKKWYVSFWRNLNINIVPLDTVKKRNQKKIVYQQTSLFLDDDTKNSLTVELTPSTLEQTIKQRGLTIKAAATEIGVSYVTLRRYLKGTSQKMTGVNQKKVNIWVKR</sequence>
<gene>
    <name evidence="2" type="ORF">BACCIP111883_03573</name>
</gene>